<proteinExistence type="predicted"/>
<sequence length="237" mass="27039">MKDITHQIGTLYHPKAALLIYQNAITNKDTYVEYFDMDALGRPINVHPLSICEAEKLAKSLSNQVEGKPSYLSTKGMLPSNVLHFDAVKKKVLWFSKPQRRQLFFASPLGVNSGDANIPTLLWKADVQNLQVFALSSGERPTERTRLCHAPFFNIYQDGKVCMGTVDIDLQNERSLERFIQTWESYFFESYFSHLMNDHEPINGNCVLLWENLVGTDKPFPTKVLKKTNLSIKSLLP</sequence>
<dbReference type="RefSeq" id="WP_320184929.1">
    <property type="nucleotide sequence ID" value="NZ_CP138332.1"/>
</dbReference>
<evidence type="ECO:0000313" key="2">
    <source>
        <dbReference type="Proteomes" id="UP001597525"/>
    </source>
</evidence>
<accession>A0ABW6BKJ2</accession>
<comment type="caution">
    <text evidence="1">The sequence shown here is derived from an EMBL/GenBank/DDBJ whole genome shotgun (WGS) entry which is preliminary data.</text>
</comment>
<reference evidence="2" key="1">
    <citation type="journal article" date="2019" name="Int. J. Syst. Evol. Microbiol.">
        <title>The Global Catalogue of Microorganisms (GCM) 10K type strain sequencing project: providing services to taxonomists for standard genome sequencing and annotation.</title>
        <authorList>
            <consortium name="The Broad Institute Genomics Platform"/>
            <consortium name="The Broad Institute Genome Sequencing Center for Infectious Disease"/>
            <person name="Wu L."/>
            <person name="Ma J."/>
        </authorList>
    </citation>
    <scope>NUCLEOTIDE SEQUENCE [LARGE SCALE GENOMIC DNA]</scope>
    <source>
        <strain evidence="2">KCTC 22814</strain>
    </source>
</reference>
<dbReference type="EMBL" id="JBHUPB010000010">
    <property type="protein sequence ID" value="MFD2968804.1"/>
    <property type="molecule type" value="Genomic_DNA"/>
</dbReference>
<name>A0ABW6BKJ2_9SPHI</name>
<dbReference type="Pfam" id="PF14460">
    <property type="entry name" value="Prok-E2_D"/>
    <property type="match status" value="1"/>
</dbReference>
<dbReference type="InterPro" id="IPR032787">
    <property type="entry name" value="Prok-E2_D"/>
</dbReference>
<evidence type="ECO:0000313" key="1">
    <source>
        <dbReference type="EMBL" id="MFD2968804.1"/>
    </source>
</evidence>
<gene>
    <name evidence="1" type="ORF">ACFS7Y_15505</name>
</gene>
<dbReference type="Proteomes" id="UP001597525">
    <property type="component" value="Unassembled WGS sequence"/>
</dbReference>
<protein>
    <submittedName>
        <fullName evidence="1">PRTRC system protein B</fullName>
    </submittedName>
</protein>
<keyword evidence="2" id="KW-1185">Reference proteome</keyword>
<organism evidence="1 2">
    <name type="scientific">Sphingobacterium bambusae</name>
    <dbReference type="NCBI Taxonomy" id="662858"/>
    <lineage>
        <taxon>Bacteria</taxon>
        <taxon>Pseudomonadati</taxon>
        <taxon>Bacteroidota</taxon>
        <taxon>Sphingobacteriia</taxon>
        <taxon>Sphingobacteriales</taxon>
        <taxon>Sphingobacteriaceae</taxon>
        <taxon>Sphingobacterium</taxon>
    </lineage>
</organism>